<feature type="chain" id="PRO_5002158041" evidence="1">
    <location>
        <begin position="25"/>
        <end position="64"/>
    </location>
</feature>
<reference evidence="2 3" key="1">
    <citation type="submission" date="2014-04" db="EMBL/GenBank/DDBJ databases">
        <title>Evolutionary Origins and Diversification of the Mycorrhizal Mutualists.</title>
        <authorList>
            <consortium name="DOE Joint Genome Institute"/>
            <consortium name="Mycorrhizal Genomics Consortium"/>
            <person name="Kohler A."/>
            <person name="Kuo A."/>
            <person name="Nagy L.G."/>
            <person name="Floudas D."/>
            <person name="Copeland A."/>
            <person name="Barry K.W."/>
            <person name="Cichocki N."/>
            <person name="Veneault-Fourrey C."/>
            <person name="LaButti K."/>
            <person name="Lindquist E.A."/>
            <person name="Lipzen A."/>
            <person name="Lundell T."/>
            <person name="Morin E."/>
            <person name="Murat C."/>
            <person name="Riley R."/>
            <person name="Ohm R."/>
            <person name="Sun H."/>
            <person name="Tunlid A."/>
            <person name="Henrissat B."/>
            <person name="Grigoriev I.V."/>
            <person name="Hibbett D.S."/>
            <person name="Martin F."/>
        </authorList>
    </citation>
    <scope>NUCLEOTIDE SEQUENCE [LARGE SCALE GENOMIC DNA]</scope>
    <source>
        <strain evidence="2 3">Koide BX008</strain>
    </source>
</reference>
<proteinExistence type="predicted"/>
<evidence type="ECO:0000313" key="2">
    <source>
        <dbReference type="EMBL" id="KIL58157.1"/>
    </source>
</evidence>
<organism evidence="2 3">
    <name type="scientific">Amanita muscaria (strain Koide BX008)</name>
    <dbReference type="NCBI Taxonomy" id="946122"/>
    <lineage>
        <taxon>Eukaryota</taxon>
        <taxon>Fungi</taxon>
        <taxon>Dikarya</taxon>
        <taxon>Basidiomycota</taxon>
        <taxon>Agaricomycotina</taxon>
        <taxon>Agaricomycetes</taxon>
        <taxon>Agaricomycetidae</taxon>
        <taxon>Agaricales</taxon>
        <taxon>Pluteineae</taxon>
        <taxon>Amanitaceae</taxon>
        <taxon>Amanita</taxon>
    </lineage>
</organism>
<dbReference type="HOGENOM" id="CLU_2868026_0_0_1"/>
<sequence>MVAIKLASFLIVLRVAMMASAVPASDVMYCNDYNHCPIGYKCCGPITIYGGQCIKGRPGTVCPL</sequence>
<accession>A0A0C2WA95</accession>
<dbReference type="Proteomes" id="UP000054549">
    <property type="component" value="Unassembled WGS sequence"/>
</dbReference>
<name>A0A0C2WA95_AMAMK</name>
<evidence type="ECO:0000313" key="3">
    <source>
        <dbReference type="Proteomes" id="UP000054549"/>
    </source>
</evidence>
<dbReference type="AlphaFoldDB" id="A0A0C2WA95"/>
<keyword evidence="1" id="KW-0732">Signal</keyword>
<dbReference type="EMBL" id="KN818346">
    <property type="protein sequence ID" value="KIL58157.1"/>
    <property type="molecule type" value="Genomic_DNA"/>
</dbReference>
<dbReference type="OrthoDB" id="3026402at2759"/>
<dbReference type="InParanoid" id="A0A0C2WA95"/>
<gene>
    <name evidence="2" type="ORF">M378DRAFT_170968</name>
</gene>
<evidence type="ECO:0000256" key="1">
    <source>
        <dbReference type="SAM" id="SignalP"/>
    </source>
</evidence>
<feature type="signal peptide" evidence="1">
    <location>
        <begin position="1"/>
        <end position="24"/>
    </location>
</feature>
<keyword evidence="3" id="KW-1185">Reference proteome</keyword>
<protein>
    <submittedName>
        <fullName evidence="2">Uncharacterized protein</fullName>
    </submittedName>
</protein>